<evidence type="ECO:0000313" key="3">
    <source>
        <dbReference type="EMBL" id="CAG4963625.1"/>
    </source>
</evidence>
<dbReference type="PANTHER" id="PTHR11567:SF19">
    <property type="entry name" value="GH19849P"/>
    <property type="match status" value="1"/>
</dbReference>
<evidence type="ECO:0000256" key="2">
    <source>
        <dbReference type="SAM" id="Phobius"/>
    </source>
</evidence>
<dbReference type="GO" id="GO:0003993">
    <property type="term" value="F:acid phosphatase activity"/>
    <property type="evidence" value="ECO:0007669"/>
    <property type="project" value="UniProtKB-EC"/>
</dbReference>
<dbReference type="InterPro" id="IPR050645">
    <property type="entry name" value="Histidine_acid_phosphatase"/>
</dbReference>
<evidence type="ECO:0000313" key="4">
    <source>
        <dbReference type="Proteomes" id="UP000691718"/>
    </source>
</evidence>
<protein>
    <submittedName>
        <fullName evidence="3">(apollo) hypothetical protein</fullName>
    </submittedName>
</protein>
<keyword evidence="2" id="KW-1133">Transmembrane helix</keyword>
<dbReference type="InterPro" id="IPR033379">
    <property type="entry name" value="Acid_Pase_AS"/>
</dbReference>
<feature type="transmembrane region" description="Helical" evidence="2">
    <location>
        <begin position="33"/>
        <end position="52"/>
    </location>
</feature>
<comment type="caution">
    <text evidence="3">The sequence shown here is derived from an EMBL/GenBank/DDBJ whole genome shotgun (WGS) entry which is preliminary data.</text>
</comment>
<comment type="catalytic activity">
    <reaction evidence="1">
        <text>a phosphate monoester + H2O = an alcohol + phosphate</text>
        <dbReference type="Rhea" id="RHEA:15017"/>
        <dbReference type="ChEBI" id="CHEBI:15377"/>
        <dbReference type="ChEBI" id="CHEBI:30879"/>
        <dbReference type="ChEBI" id="CHEBI:43474"/>
        <dbReference type="ChEBI" id="CHEBI:67140"/>
        <dbReference type="EC" id="3.1.3.2"/>
    </reaction>
</comment>
<evidence type="ECO:0000256" key="1">
    <source>
        <dbReference type="ARBA" id="ARBA00000032"/>
    </source>
</evidence>
<dbReference type="PROSITE" id="PS00616">
    <property type="entry name" value="HIS_ACID_PHOSPHAT_1"/>
    <property type="match status" value="1"/>
</dbReference>
<dbReference type="InterPro" id="IPR000560">
    <property type="entry name" value="His_Pase_clade-2"/>
</dbReference>
<reference evidence="3" key="1">
    <citation type="submission" date="2021-04" db="EMBL/GenBank/DDBJ databases">
        <authorList>
            <person name="Tunstrom K."/>
        </authorList>
    </citation>
    <scope>NUCLEOTIDE SEQUENCE</scope>
</reference>
<accession>A0A8S3WJD1</accession>
<sequence>MEYDNHEHTWRRPSSLKLEQTTCHTTPRRSTTIAVVVLGLAVLSCLLGYCVLSESLPYESKTLRLVIILFRHGARTPVNSYKSDPFKNYQWPDGLGSLTNAGKLQLYELGKKYRNYYANFIPEEYYEKDIYIKSSDKSRCLMSAYTFLAGLYPPSERQLWHPEIPWQPIPVHSLPKHLDDIVAQTKPCKVWKSMYQELLDEKNADPKFAELFDYLSKHTNQSMRSVLDVDFLYSTLLAQQDAGLKLPDWTRNVFPNKMRTPFMLSLALLSYNKTLQRLKVGLTKVDSQK</sequence>
<keyword evidence="4" id="KW-1185">Reference proteome</keyword>
<dbReference type="Pfam" id="PF00328">
    <property type="entry name" value="His_Phos_2"/>
    <property type="match status" value="1"/>
</dbReference>
<dbReference type="PANTHER" id="PTHR11567">
    <property type="entry name" value="ACID PHOSPHATASE-RELATED"/>
    <property type="match status" value="1"/>
</dbReference>
<dbReference type="OrthoDB" id="258392at2759"/>
<proteinExistence type="predicted"/>
<keyword evidence="2" id="KW-0812">Transmembrane</keyword>
<dbReference type="Proteomes" id="UP000691718">
    <property type="component" value="Unassembled WGS sequence"/>
</dbReference>
<dbReference type="CDD" id="cd07061">
    <property type="entry name" value="HP_HAP_like"/>
    <property type="match status" value="1"/>
</dbReference>
<dbReference type="AlphaFoldDB" id="A0A8S3WJD1"/>
<organism evidence="3 4">
    <name type="scientific">Parnassius apollo</name>
    <name type="common">Apollo butterfly</name>
    <name type="synonym">Papilio apollo</name>
    <dbReference type="NCBI Taxonomy" id="110799"/>
    <lineage>
        <taxon>Eukaryota</taxon>
        <taxon>Metazoa</taxon>
        <taxon>Ecdysozoa</taxon>
        <taxon>Arthropoda</taxon>
        <taxon>Hexapoda</taxon>
        <taxon>Insecta</taxon>
        <taxon>Pterygota</taxon>
        <taxon>Neoptera</taxon>
        <taxon>Endopterygota</taxon>
        <taxon>Lepidoptera</taxon>
        <taxon>Glossata</taxon>
        <taxon>Ditrysia</taxon>
        <taxon>Papilionoidea</taxon>
        <taxon>Papilionidae</taxon>
        <taxon>Parnassiinae</taxon>
        <taxon>Parnassini</taxon>
        <taxon>Parnassius</taxon>
        <taxon>Parnassius</taxon>
    </lineage>
</organism>
<keyword evidence="2" id="KW-0472">Membrane</keyword>
<name>A0A8S3WJD1_PARAO</name>
<gene>
    <name evidence="3" type="ORF">PAPOLLO_LOCUS7029</name>
</gene>
<dbReference type="EMBL" id="CAJQZP010000478">
    <property type="protein sequence ID" value="CAG4963625.1"/>
    <property type="molecule type" value="Genomic_DNA"/>
</dbReference>